<sequence length="332" mass="36274">MVIGSSTVTIELIICDFTIILIRTCFRPYFMSHSPLLVGLLAAADSWYGQDLARAAAKMANVEIQWINFRRFQATVGDALHFAYDDLHQADGLPALLVRTMPLGSLEQVIYRMNWLAELQRQGTAVLNSPRSLEIAIDKYLTLSRLAASGVLVPPTHVCESWEDALAAYETLGGDVVVKPLFGGEGRGIMRVESPDLAERVFKTLARTDSVLFLQKFIPHDGYDIRVLSIGGKTWGMTRHSVSDWRTNVQRGAVSRSHTPTTEQLEIANVALDAIGLEMAGVDLLPGRDGNLYLLEVNGVPGWKALAAACECDIALELLSHVRAVVKSGSAA</sequence>
<evidence type="ECO:0000256" key="4">
    <source>
        <dbReference type="PROSITE-ProRule" id="PRU00409"/>
    </source>
</evidence>
<dbReference type="Pfam" id="PF08443">
    <property type="entry name" value="RimK"/>
    <property type="match status" value="1"/>
</dbReference>
<dbReference type="InterPro" id="IPR004666">
    <property type="entry name" value="Rp_bS6_RimK/Lys_biosynth_LsyX"/>
</dbReference>
<protein>
    <submittedName>
        <fullName evidence="6">Probable ribosomal protein S6 modification protein</fullName>
    </submittedName>
</protein>
<dbReference type="GO" id="GO:0005524">
    <property type="term" value="F:ATP binding"/>
    <property type="evidence" value="ECO:0007669"/>
    <property type="project" value="UniProtKB-UniRule"/>
</dbReference>
<gene>
    <name evidence="6" type="ORF">DSM3645_30081</name>
</gene>
<evidence type="ECO:0000256" key="1">
    <source>
        <dbReference type="ARBA" id="ARBA00022723"/>
    </source>
</evidence>
<dbReference type="NCBIfam" id="TIGR00768">
    <property type="entry name" value="rimK_fam"/>
    <property type="match status" value="1"/>
</dbReference>
<organism evidence="6 7">
    <name type="scientific">Blastopirellula marina DSM 3645</name>
    <dbReference type="NCBI Taxonomy" id="314230"/>
    <lineage>
        <taxon>Bacteria</taxon>
        <taxon>Pseudomonadati</taxon>
        <taxon>Planctomycetota</taxon>
        <taxon>Planctomycetia</taxon>
        <taxon>Pirellulales</taxon>
        <taxon>Pirellulaceae</taxon>
        <taxon>Blastopirellula</taxon>
    </lineage>
</organism>
<dbReference type="InterPro" id="IPR013815">
    <property type="entry name" value="ATP_grasp_subdomain_1"/>
</dbReference>
<dbReference type="HOGENOM" id="CLU_054353_2_0_0"/>
<dbReference type="GO" id="GO:0005737">
    <property type="term" value="C:cytoplasm"/>
    <property type="evidence" value="ECO:0007669"/>
    <property type="project" value="TreeGrafter"/>
</dbReference>
<dbReference type="PROSITE" id="PS50975">
    <property type="entry name" value="ATP_GRASP"/>
    <property type="match status" value="1"/>
</dbReference>
<dbReference type="InterPro" id="IPR011761">
    <property type="entry name" value="ATP-grasp"/>
</dbReference>
<dbReference type="Gene3D" id="3.40.50.20">
    <property type="match status" value="1"/>
</dbReference>
<keyword evidence="3 4" id="KW-0067">ATP-binding</keyword>
<dbReference type="InterPro" id="IPR013651">
    <property type="entry name" value="ATP-grasp_RimK-type"/>
</dbReference>
<evidence type="ECO:0000313" key="6">
    <source>
        <dbReference type="EMBL" id="EAQ78836.1"/>
    </source>
</evidence>
<evidence type="ECO:0000256" key="2">
    <source>
        <dbReference type="ARBA" id="ARBA00022741"/>
    </source>
</evidence>
<dbReference type="GO" id="GO:0009432">
    <property type="term" value="P:SOS response"/>
    <property type="evidence" value="ECO:0007669"/>
    <property type="project" value="TreeGrafter"/>
</dbReference>
<evidence type="ECO:0000313" key="7">
    <source>
        <dbReference type="Proteomes" id="UP000004358"/>
    </source>
</evidence>
<dbReference type="SUPFAM" id="SSF56059">
    <property type="entry name" value="Glutathione synthetase ATP-binding domain-like"/>
    <property type="match status" value="1"/>
</dbReference>
<dbReference type="Gene3D" id="3.30.470.20">
    <property type="entry name" value="ATP-grasp fold, B domain"/>
    <property type="match status" value="1"/>
</dbReference>
<dbReference type="eggNOG" id="COG0189">
    <property type="taxonomic scope" value="Bacteria"/>
</dbReference>
<name>A3ZXC1_9BACT</name>
<evidence type="ECO:0000259" key="5">
    <source>
        <dbReference type="PROSITE" id="PS50975"/>
    </source>
</evidence>
<dbReference type="EMBL" id="AANZ01000018">
    <property type="protein sequence ID" value="EAQ78836.1"/>
    <property type="molecule type" value="Genomic_DNA"/>
</dbReference>
<dbReference type="Proteomes" id="UP000004358">
    <property type="component" value="Unassembled WGS sequence"/>
</dbReference>
<dbReference type="PANTHER" id="PTHR21621:SF0">
    <property type="entry name" value="BETA-CITRYLGLUTAMATE SYNTHASE B-RELATED"/>
    <property type="match status" value="1"/>
</dbReference>
<accession>A3ZXC1</accession>
<dbReference type="AlphaFoldDB" id="A3ZXC1"/>
<dbReference type="GO" id="GO:0018169">
    <property type="term" value="F:ribosomal S6-glutamic acid ligase activity"/>
    <property type="evidence" value="ECO:0007669"/>
    <property type="project" value="TreeGrafter"/>
</dbReference>
<proteinExistence type="predicted"/>
<keyword evidence="2 4" id="KW-0547">Nucleotide-binding</keyword>
<keyword evidence="1" id="KW-0479">Metal-binding</keyword>
<feature type="domain" description="ATP-grasp" evidence="5">
    <location>
        <begin position="143"/>
        <end position="323"/>
    </location>
</feature>
<dbReference type="STRING" id="314230.DSM3645_30081"/>
<dbReference type="Gene3D" id="3.30.1490.20">
    <property type="entry name" value="ATP-grasp fold, A domain"/>
    <property type="match status" value="1"/>
</dbReference>
<dbReference type="GO" id="GO:0046872">
    <property type="term" value="F:metal ion binding"/>
    <property type="evidence" value="ECO:0007669"/>
    <property type="project" value="UniProtKB-KW"/>
</dbReference>
<comment type="caution">
    <text evidence="6">The sequence shown here is derived from an EMBL/GenBank/DDBJ whole genome shotgun (WGS) entry which is preliminary data.</text>
</comment>
<dbReference type="PANTHER" id="PTHR21621">
    <property type="entry name" value="RIBOSOMAL PROTEIN S6 MODIFICATION PROTEIN"/>
    <property type="match status" value="1"/>
</dbReference>
<reference evidence="6 7" key="1">
    <citation type="submission" date="2006-02" db="EMBL/GenBank/DDBJ databases">
        <authorList>
            <person name="Amann R."/>
            <person name="Ferriera S."/>
            <person name="Johnson J."/>
            <person name="Kravitz S."/>
            <person name="Halpern A."/>
            <person name="Remington K."/>
            <person name="Beeson K."/>
            <person name="Tran B."/>
            <person name="Rogers Y.-H."/>
            <person name="Friedman R."/>
            <person name="Venter J.C."/>
        </authorList>
    </citation>
    <scope>NUCLEOTIDE SEQUENCE [LARGE SCALE GENOMIC DNA]</scope>
    <source>
        <strain evidence="6 7">DSM 3645</strain>
    </source>
</reference>
<evidence type="ECO:0000256" key="3">
    <source>
        <dbReference type="ARBA" id="ARBA00022840"/>
    </source>
</evidence>